<dbReference type="RefSeq" id="WP_174448221.1">
    <property type="nucleotide sequence ID" value="NZ_AP018732.1"/>
</dbReference>
<dbReference type="AlphaFoldDB" id="A0A4P2VDL0"/>
<dbReference type="GeneID" id="55584361"/>
<protein>
    <submittedName>
        <fullName evidence="2">Phosphate transport regulator</fullName>
    </submittedName>
</protein>
<proteinExistence type="inferred from homology"/>
<dbReference type="InterPro" id="IPR038078">
    <property type="entry name" value="PhoU-like_sf"/>
</dbReference>
<dbReference type="InterPro" id="IPR002727">
    <property type="entry name" value="DUF47"/>
</dbReference>
<dbReference type="EMBL" id="AP018732">
    <property type="protein sequence ID" value="BBE41932.1"/>
    <property type="molecule type" value="Genomic_DNA"/>
</dbReference>
<dbReference type="KEGG" id="ccai:NAS2_0543"/>
<dbReference type="PANTHER" id="PTHR36536">
    <property type="entry name" value="UPF0111 PROTEIN HI_1603"/>
    <property type="match status" value="1"/>
</dbReference>
<reference evidence="2 3" key="1">
    <citation type="journal article" date="2019" name="ISME J.">
        <title>Isolation and characterization of a thermophilic sulfur- and iron-reducing thaumarchaeote from a terrestrial acidic hot spring.</title>
        <authorList>
            <person name="Kato S."/>
            <person name="Itoh T."/>
            <person name="Yuki M."/>
            <person name="Nagamori M."/>
            <person name="Ohnishi M."/>
            <person name="Uematsu K."/>
            <person name="Suzuki K."/>
            <person name="Takashina T."/>
            <person name="Ohkuma M."/>
        </authorList>
    </citation>
    <scope>NUCLEOTIDE SEQUENCE [LARGE SCALE GENOMIC DNA]</scope>
    <source>
        <strain evidence="2 3">NAS-02</strain>
    </source>
</reference>
<dbReference type="InterPro" id="IPR018445">
    <property type="entry name" value="Put_Phosphate_transp_reg"/>
</dbReference>
<dbReference type="Proteomes" id="UP000509448">
    <property type="component" value="Chromosome"/>
</dbReference>
<evidence type="ECO:0000313" key="2">
    <source>
        <dbReference type="EMBL" id="BBE41932.1"/>
    </source>
</evidence>
<comment type="similarity">
    <text evidence="1">Belongs to the UPF0111 family.</text>
</comment>
<keyword evidence="3" id="KW-1185">Reference proteome</keyword>
<evidence type="ECO:0000313" key="3">
    <source>
        <dbReference type="Proteomes" id="UP000509448"/>
    </source>
</evidence>
<sequence>MSFYIGETELQMRRRILVTLQDMTRRLLDATRSLVSMYDSMVSGSDGDVEAQRSEVSKAIGDVEAYRRSLVRQLSEVGAMLINREDVLRTAFMLEDIASYLDSLAFRIYAGKQYLTGIGPLGDRLREMLNQTLNAVTKLNDLSRILQVNPGKVSELASLVEREEKNMDGLYRDALVDSLVRIKDFKQLLVYRDVVERIERIADLSLSTSEMLMIVALRL</sequence>
<gene>
    <name evidence="2" type="ORF">NAS2_0543</name>
</gene>
<dbReference type="PANTHER" id="PTHR36536:SF3">
    <property type="entry name" value="UPF0111 PROTEIN HI_1603"/>
    <property type="match status" value="1"/>
</dbReference>
<accession>A0A4P2VDL0</accession>
<dbReference type="Pfam" id="PF01865">
    <property type="entry name" value="PhoU_div"/>
    <property type="match status" value="1"/>
</dbReference>
<dbReference type="Gene3D" id="1.20.58.220">
    <property type="entry name" value="Phosphate transport system protein phou homolog 2, domain 2"/>
    <property type="match status" value="1"/>
</dbReference>
<name>A0A4P2VDL0_9ARCH</name>
<evidence type="ECO:0000256" key="1">
    <source>
        <dbReference type="ARBA" id="ARBA00008591"/>
    </source>
</evidence>
<dbReference type="OrthoDB" id="9933at2157"/>
<organism evidence="2 3">
    <name type="scientific">Conexivisphaera calida</name>
    <dbReference type="NCBI Taxonomy" id="1874277"/>
    <lineage>
        <taxon>Archaea</taxon>
        <taxon>Nitrososphaerota</taxon>
        <taxon>Conexivisphaeria</taxon>
        <taxon>Conexivisphaerales</taxon>
        <taxon>Conexivisphaeraceae</taxon>
        <taxon>Conexivisphaera</taxon>
    </lineage>
</organism>
<dbReference type="SUPFAM" id="SSF109755">
    <property type="entry name" value="PhoU-like"/>
    <property type="match status" value="1"/>
</dbReference>